<keyword evidence="2" id="KW-1185">Reference proteome</keyword>
<name>A0ACD5WLW8_AVESA</name>
<organism evidence="1 2">
    <name type="scientific">Avena sativa</name>
    <name type="common">Oat</name>
    <dbReference type="NCBI Taxonomy" id="4498"/>
    <lineage>
        <taxon>Eukaryota</taxon>
        <taxon>Viridiplantae</taxon>
        <taxon>Streptophyta</taxon>
        <taxon>Embryophyta</taxon>
        <taxon>Tracheophyta</taxon>
        <taxon>Spermatophyta</taxon>
        <taxon>Magnoliopsida</taxon>
        <taxon>Liliopsida</taxon>
        <taxon>Poales</taxon>
        <taxon>Poaceae</taxon>
        <taxon>BOP clade</taxon>
        <taxon>Pooideae</taxon>
        <taxon>Poodae</taxon>
        <taxon>Poeae</taxon>
        <taxon>Poeae Chloroplast Group 1 (Aveneae type)</taxon>
        <taxon>Aveninae</taxon>
        <taxon>Avena</taxon>
    </lineage>
</organism>
<protein>
    <submittedName>
        <fullName evidence="1">Uncharacterized protein</fullName>
    </submittedName>
</protein>
<accession>A0ACD5WLW8</accession>
<dbReference type="EnsemblPlants" id="AVESA.00010b.r2.4CG1251960.1">
    <property type="protein sequence ID" value="AVESA.00010b.r2.4CG1251960.1.CDS.1"/>
    <property type="gene ID" value="AVESA.00010b.r2.4CG1251960"/>
</dbReference>
<evidence type="ECO:0000313" key="2">
    <source>
        <dbReference type="Proteomes" id="UP001732700"/>
    </source>
</evidence>
<reference evidence="1" key="2">
    <citation type="submission" date="2025-09" db="UniProtKB">
        <authorList>
            <consortium name="EnsemblPlants"/>
        </authorList>
    </citation>
    <scope>IDENTIFICATION</scope>
</reference>
<sequence>MEVIFSAAMGELASRSISFLVDRYLKHKAAPTEEEKLDILQRLLMRLRIVVEEADGRLITNQAMLHQLNTLKMEMYRGFYILDAISWRAHGEDKTKDHEVNNSFAPSKFNPAKRVCFCSGKSGGAAPAELLEQVLGSIRDAIEDVSEFVMFLCRCPRLQRQPYNMYLLLDRCMFGRQIEMEHIMNFLLQVERAPGATEDPAVLPIIGPGKVGKSTLIEHACNDERVHNHFSQILCFSGDDLKDASLETLREGGRIKHQNRRMGSGRILIIIELFLDIDRHVWKRLYSAARSRIRSGCKIIIASRSEKIASYGTTQPIRLQFFTQELYWYFFKVRTFGSTRVEDHPKLTAMAMDMARLMNRCFMGAAIFTGLLKANFSPRFWSMVLATLRNIRRKNILLYGKPFADPWQIAEPVYVRRAKRTSECFIILADYQACSAETEPEDPEVMSIKDLIFGNVRPRGNFKVHAWTSHLPPHYNYMFLCGIQRPPHVVNTENN</sequence>
<proteinExistence type="predicted"/>
<evidence type="ECO:0000313" key="1">
    <source>
        <dbReference type="EnsemblPlants" id="AVESA.00010b.r2.4CG1251960.1.CDS.1"/>
    </source>
</evidence>
<dbReference type="Proteomes" id="UP001732700">
    <property type="component" value="Chromosome 4C"/>
</dbReference>
<reference evidence="1" key="1">
    <citation type="submission" date="2021-05" db="EMBL/GenBank/DDBJ databases">
        <authorList>
            <person name="Scholz U."/>
            <person name="Mascher M."/>
            <person name="Fiebig A."/>
        </authorList>
    </citation>
    <scope>NUCLEOTIDE SEQUENCE [LARGE SCALE GENOMIC DNA]</scope>
</reference>